<keyword evidence="2 6" id="KW-0812">Transmembrane</keyword>
<dbReference type="InterPro" id="IPR000626">
    <property type="entry name" value="Ubiquitin-like_dom"/>
</dbReference>
<feature type="compositionally biased region" description="Low complexity" evidence="5">
    <location>
        <begin position="567"/>
        <end position="582"/>
    </location>
</feature>
<dbReference type="OrthoDB" id="21589at2759"/>
<keyword evidence="3 6" id="KW-1133">Transmembrane helix</keyword>
<feature type="region of interest" description="Disordered" evidence="5">
    <location>
        <begin position="31"/>
        <end position="70"/>
    </location>
</feature>
<evidence type="ECO:0000313" key="9">
    <source>
        <dbReference type="Proteomes" id="UP000008181"/>
    </source>
</evidence>
<dbReference type="GeneID" id="11517027"/>
<feature type="transmembrane region" description="Helical" evidence="6">
    <location>
        <begin position="399"/>
        <end position="421"/>
    </location>
</feature>
<keyword evidence="4 6" id="KW-0472">Membrane</keyword>
<evidence type="ECO:0000313" key="8">
    <source>
        <dbReference type="EMBL" id="AEO63236.1"/>
    </source>
</evidence>
<evidence type="ECO:0000256" key="1">
    <source>
        <dbReference type="ARBA" id="ARBA00004370"/>
    </source>
</evidence>
<dbReference type="RefSeq" id="XP_003649572.1">
    <property type="nucleotide sequence ID" value="XM_003649524.1"/>
</dbReference>
<dbReference type="Gene3D" id="3.10.20.90">
    <property type="entry name" value="Phosphatidylinositol 3-kinase Catalytic Subunit, Chain A, domain 1"/>
    <property type="match status" value="1"/>
</dbReference>
<dbReference type="GO" id="GO:0030968">
    <property type="term" value="P:endoplasmic reticulum unfolded protein response"/>
    <property type="evidence" value="ECO:0007669"/>
    <property type="project" value="TreeGrafter"/>
</dbReference>
<proteinExistence type="predicted"/>
<dbReference type="KEGG" id="ttt:THITE_162743"/>
<feature type="transmembrane region" description="Helical" evidence="6">
    <location>
        <begin position="433"/>
        <end position="455"/>
    </location>
</feature>
<organism evidence="8 9">
    <name type="scientific">Thermothielavioides terrestris (strain ATCC 38088 / NRRL 8126)</name>
    <name type="common">Thielavia terrestris</name>
    <dbReference type="NCBI Taxonomy" id="578455"/>
    <lineage>
        <taxon>Eukaryota</taxon>
        <taxon>Fungi</taxon>
        <taxon>Dikarya</taxon>
        <taxon>Ascomycota</taxon>
        <taxon>Pezizomycotina</taxon>
        <taxon>Sordariomycetes</taxon>
        <taxon>Sordariomycetidae</taxon>
        <taxon>Sordariales</taxon>
        <taxon>Chaetomiaceae</taxon>
        <taxon>Thermothielavioides</taxon>
        <taxon>Thermothielavioides terrestris</taxon>
    </lineage>
</organism>
<feature type="region of interest" description="Disordered" evidence="5">
    <location>
        <begin position="95"/>
        <end position="137"/>
    </location>
</feature>
<feature type="compositionally biased region" description="Basic and acidic residues" evidence="5">
    <location>
        <begin position="49"/>
        <end position="68"/>
    </location>
</feature>
<dbReference type="PANTHER" id="PTHR12943:SF27">
    <property type="entry name" value="HOMOCYSTEINE-INDUCED ENDOPLASMIC RETICULUM PROTEIN, ISOFORM A"/>
    <property type="match status" value="1"/>
</dbReference>
<reference evidence="8 9" key="1">
    <citation type="journal article" date="2011" name="Nat. Biotechnol.">
        <title>Comparative genomic analysis of the thermophilic biomass-degrading fungi Myceliophthora thermophila and Thielavia terrestris.</title>
        <authorList>
            <person name="Berka R.M."/>
            <person name="Grigoriev I.V."/>
            <person name="Otillar R."/>
            <person name="Salamov A."/>
            <person name="Grimwood J."/>
            <person name="Reid I."/>
            <person name="Ishmael N."/>
            <person name="John T."/>
            <person name="Darmond C."/>
            <person name="Moisan M.-C."/>
            <person name="Henrissat B."/>
            <person name="Coutinho P.M."/>
            <person name="Lombard V."/>
            <person name="Natvig D.O."/>
            <person name="Lindquist E."/>
            <person name="Schmutz J."/>
            <person name="Lucas S."/>
            <person name="Harris P."/>
            <person name="Powlowski J."/>
            <person name="Bellemare A."/>
            <person name="Taylor D."/>
            <person name="Butler G."/>
            <person name="de Vries R.P."/>
            <person name="Allijn I.E."/>
            <person name="van den Brink J."/>
            <person name="Ushinsky S."/>
            <person name="Storms R."/>
            <person name="Powell A.J."/>
            <person name="Paulsen I.T."/>
            <person name="Elbourne L.D.H."/>
            <person name="Baker S.E."/>
            <person name="Magnuson J."/>
            <person name="LaBoissiere S."/>
            <person name="Clutterbuck A.J."/>
            <person name="Martinez D."/>
            <person name="Wogulis M."/>
            <person name="de Leon A.L."/>
            <person name="Rey M.W."/>
            <person name="Tsang A."/>
        </authorList>
    </citation>
    <scope>NUCLEOTIDE SEQUENCE [LARGE SCALE GENOMIC DNA]</scope>
    <source>
        <strain evidence="9">ATCC 38088 / NRRL 8126</strain>
    </source>
</reference>
<name>G2QXW8_THETT</name>
<dbReference type="InterPro" id="IPR039751">
    <property type="entry name" value="HERPUD1/2"/>
</dbReference>
<dbReference type="Proteomes" id="UP000008181">
    <property type="component" value="Chromosome 1"/>
</dbReference>
<evidence type="ECO:0000256" key="5">
    <source>
        <dbReference type="SAM" id="MobiDB-lite"/>
    </source>
</evidence>
<dbReference type="InterPro" id="IPR029071">
    <property type="entry name" value="Ubiquitin-like_domsf"/>
</dbReference>
<dbReference type="SUPFAM" id="SSF54236">
    <property type="entry name" value="Ubiquitin-like"/>
    <property type="match status" value="1"/>
</dbReference>
<feature type="domain" description="Ubiquitin-like" evidence="7">
    <location>
        <begin position="20"/>
        <end position="76"/>
    </location>
</feature>
<accession>G2QXW8</accession>
<feature type="compositionally biased region" description="Basic and acidic residues" evidence="5">
    <location>
        <begin position="552"/>
        <end position="566"/>
    </location>
</feature>
<feature type="compositionally biased region" description="Polar residues" evidence="5">
    <location>
        <begin position="122"/>
        <end position="132"/>
    </location>
</feature>
<dbReference type="PANTHER" id="PTHR12943">
    <property type="entry name" value="HOMOCYSTEINE-RESPONSIVE ENDOPLASMIC RETICULUM-RESIDENT UNIQUITIN-LIKE DOMAIN HERPUD PROTEIN FAMILY MEMBER"/>
    <property type="match status" value="1"/>
</dbReference>
<feature type="compositionally biased region" description="Low complexity" evidence="5">
    <location>
        <begin position="258"/>
        <end position="273"/>
    </location>
</feature>
<evidence type="ECO:0000256" key="6">
    <source>
        <dbReference type="SAM" id="Phobius"/>
    </source>
</evidence>
<dbReference type="PROSITE" id="PS50053">
    <property type="entry name" value="UBIQUITIN_2"/>
    <property type="match status" value="1"/>
</dbReference>
<dbReference type="HOGENOM" id="CLU_019096_1_0_1"/>
<dbReference type="AlphaFoldDB" id="G2QXW8"/>
<evidence type="ECO:0000256" key="2">
    <source>
        <dbReference type="ARBA" id="ARBA00022692"/>
    </source>
</evidence>
<feature type="compositionally biased region" description="Low complexity" evidence="5">
    <location>
        <begin position="478"/>
        <end position="494"/>
    </location>
</feature>
<sequence length="613" mass="65306">MAEERSGSAPPPASQSEAPLAVNLQILSPSAGVGSLRFPDLPASTTVRQLKDKIRESLPRRPPDDHQRLIHRGRLLARETDSLLDILGEETNQRAGANTAPHDGANTAQGSAGDPTGGGNSPVGQSLRTVTHQGVGPDGQRYSFRITLNEAIPQPGAVPRAPGAAGPLFATDLYDAARGADANRALGAMMNAMDRHTAAVPPANVAADLANFNFNAPIQPIQPGVTTPIFPGPSRNASRAATPDVPSVTSASRGSAVAPGMQQPQAQTQTQGPPEVYILSSPTGPRGLLIHSALEMYTTPAARPLPWVSGVYRPIAQAPPEIHRPELQMQQGEGQAHLQFTVPPAQQHEPPAPLIQQQPLPQPPNEQPPAIRRRPVAAPAQPEPARPAPQVNHPGNPGAGALAAAIWPHIWLIVRLAAFTWWFSYTNPSWERWLSLALAFIIVIAINTGIFNGMVNQAFHPVREQLEGLIPFADPDRQQQQPNQQANGGVNPPGRNAATPDPAQTAARLVAQRRMQNRNWLRDQVRRIERAGILFLASFAPGVAERHIQQLEERERAERRAAEEARAAAAAAAAAQQQAGSEPGPGPGPGPAENQEQERFPDGVAQQQPAQAA</sequence>
<feature type="region of interest" description="Disordered" evidence="5">
    <location>
        <begin position="344"/>
        <end position="396"/>
    </location>
</feature>
<keyword evidence="9" id="KW-1185">Reference proteome</keyword>
<feature type="region of interest" description="Disordered" evidence="5">
    <location>
        <begin position="231"/>
        <end position="273"/>
    </location>
</feature>
<comment type="subcellular location">
    <subcellularLocation>
        <location evidence="1">Membrane</location>
    </subcellularLocation>
</comment>
<evidence type="ECO:0000256" key="3">
    <source>
        <dbReference type="ARBA" id="ARBA00022989"/>
    </source>
</evidence>
<feature type="region of interest" description="Disordered" evidence="5">
    <location>
        <begin position="474"/>
        <end position="503"/>
    </location>
</feature>
<gene>
    <name evidence="8" type="ORF">THITE_162743</name>
</gene>
<dbReference type="eggNOG" id="ENOG502SAFQ">
    <property type="taxonomic scope" value="Eukaryota"/>
</dbReference>
<evidence type="ECO:0000256" key="4">
    <source>
        <dbReference type="ARBA" id="ARBA00023136"/>
    </source>
</evidence>
<protein>
    <recommendedName>
        <fullName evidence="7">Ubiquitin-like domain-containing protein</fullName>
    </recommendedName>
</protein>
<dbReference type="EMBL" id="CP003009">
    <property type="protein sequence ID" value="AEO63236.1"/>
    <property type="molecule type" value="Genomic_DNA"/>
</dbReference>
<dbReference type="GO" id="GO:0016020">
    <property type="term" value="C:membrane"/>
    <property type="evidence" value="ECO:0007669"/>
    <property type="project" value="UniProtKB-SubCell"/>
</dbReference>
<feature type="region of interest" description="Disordered" evidence="5">
    <location>
        <begin position="552"/>
        <end position="613"/>
    </location>
</feature>
<evidence type="ECO:0000259" key="7">
    <source>
        <dbReference type="PROSITE" id="PS50053"/>
    </source>
</evidence>